<dbReference type="InParanoid" id="A0A1Y2DAK1"/>
<keyword evidence="1" id="KW-0812">Transmembrane</keyword>
<sequence>MSRSVVERFQLTAWPTGKKRRRNTDVSAYHGQRSSQLTTIPLEIQLMILSHLDLESMVRLRQTCHLYRHIITVDLVKSQFIQHGQHHAALRACCCECLSMPGLGRLILDPRRSSLVWRSMCFTCWRHKLDLHYQRKHGPLLQFANHYHGYMCHFCAYPVCAADMDSSLQLFHSRCRVKRLLIAVLWFVLTFIQVGLGILGAVLGWTVYKHHPSVLIPSSIDFGLSILALGLLIVRICTVDEQKYSWALATELGMTVVRIPPVIYTARESVVPEKYSSSRLLPLLQFASGIFLLNLVMRFLDTIGYALLYFGYDPRNFLLVGLSKRRKILYACCTSLVWWACVPN</sequence>
<feature type="transmembrane region" description="Helical" evidence="1">
    <location>
        <begin position="180"/>
        <end position="208"/>
    </location>
</feature>
<gene>
    <name evidence="3" type="ORF">BCR38DRAFT_117128</name>
</gene>
<keyword evidence="1" id="KW-0472">Membrane</keyword>
<dbReference type="AlphaFoldDB" id="A0A1Y2DAK1"/>
<accession>A0A1Y2DAK1</accession>
<feature type="transmembrane region" description="Helical" evidence="1">
    <location>
        <begin position="286"/>
        <end position="310"/>
    </location>
</feature>
<dbReference type="Gene3D" id="1.20.1280.50">
    <property type="match status" value="1"/>
</dbReference>
<proteinExistence type="predicted"/>
<dbReference type="CDD" id="cd09917">
    <property type="entry name" value="F-box_SF"/>
    <property type="match status" value="1"/>
</dbReference>
<dbReference type="SUPFAM" id="SSF81383">
    <property type="entry name" value="F-box domain"/>
    <property type="match status" value="1"/>
</dbReference>
<dbReference type="PROSITE" id="PS50181">
    <property type="entry name" value="FBOX"/>
    <property type="match status" value="1"/>
</dbReference>
<dbReference type="GeneID" id="63769644"/>
<evidence type="ECO:0000313" key="4">
    <source>
        <dbReference type="Proteomes" id="UP000193689"/>
    </source>
</evidence>
<reference evidence="3 4" key="1">
    <citation type="submission" date="2016-07" db="EMBL/GenBank/DDBJ databases">
        <title>Pervasive Adenine N6-methylation of Active Genes in Fungi.</title>
        <authorList>
            <consortium name="DOE Joint Genome Institute"/>
            <person name="Mondo S.J."/>
            <person name="Dannebaum R.O."/>
            <person name="Kuo R.C."/>
            <person name="Labutti K."/>
            <person name="Haridas S."/>
            <person name="Kuo A."/>
            <person name="Salamov A."/>
            <person name="Ahrendt S.R."/>
            <person name="Lipzen A."/>
            <person name="Sullivan W."/>
            <person name="Andreopoulos W.B."/>
            <person name="Clum A."/>
            <person name="Lindquist E."/>
            <person name="Daum C."/>
            <person name="Ramamoorthy G.K."/>
            <person name="Gryganskyi A."/>
            <person name="Culley D."/>
            <person name="Magnuson J.K."/>
            <person name="James T.Y."/>
            <person name="O'Malley M.A."/>
            <person name="Stajich J.E."/>
            <person name="Spatafora J.W."/>
            <person name="Visel A."/>
            <person name="Grigoriev I.V."/>
        </authorList>
    </citation>
    <scope>NUCLEOTIDE SEQUENCE [LARGE SCALE GENOMIC DNA]</scope>
    <source>
        <strain evidence="3 4">CBS 129021</strain>
    </source>
</reference>
<evidence type="ECO:0000256" key="1">
    <source>
        <dbReference type="SAM" id="Phobius"/>
    </source>
</evidence>
<dbReference type="EMBL" id="MCFJ01000023">
    <property type="protein sequence ID" value="ORY56302.1"/>
    <property type="molecule type" value="Genomic_DNA"/>
</dbReference>
<keyword evidence="1" id="KW-1133">Transmembrane helix</keyword>
<evidence type="ECO:0000313" key="3">
    <source>
        <dbReference type="EMBL" id="ORY56302.1"/>
    </source>
</evidence>
<dbReference type="STRING" id="1141098.A0A1Y2DAK1"/>
<organism evidence="3 4">
    <name type="scientific">Pseudomassariella vexata</name>
    <dbReference type="NCBI Taxonomy" id="1141098"/>
    <lineage>
        <taxon>Eukaryota</taxon>
        <taxon>Fungi</taxon>
        <taxon>Dikarya</taxon>
        <taxon>Ascomycota</taxon>
        <taxon>Pezizomycotina</taxon>
        <taxon>Sordariomycetes</taxon>
        <taxon>Xylariomycetidae</taxon>
        <taxon>Amphisphaeriales</taxon>
        <taxon>Pseudomassariaceae</taxon>
        <taxon>Pseudomassariella</taxon>
    </lineage>
</organism>
<evidence type="ECO:0000259" key="2">
    <source>
        <dbReference type="PROSITE" id="PS50181"/>
    </source>
</evidence>
<dbReference type="Pfam" id="PF12937">
    <property type="entry name" value="F-box-like"/>
    <property type="match status" value="1"/>
</dbReference>
<feature type="domain" description="F-box" evidence="2">
    <location>
        <begin position="34"/>
        <end position="80"/>
    </location>
</feature>
<dbReference type="InterPro" id="IPR001810">
    <property type="entry name" value="F-box_dom"/>
</dbReference>
<protein>
    <recommendedName>
        <fullName evidence="2">F-box domain-containing protein</fullName>
    </recommendedName>
</protein>
<keyword evidence="4" id="KW-1185">Reference proteome</keyword>
<comment type="caution">
    <text evidence="3">The sequence shown here is derived from an EMBL/GenBank/DDBJ whole genome shotgun (WGS) entry which is preliminary data.</text>
</comment>
<dbReference type="Proteomes" id="UP000193689">
    <property type="component" value="Unassembled WGS sequence"/>
</dbReference>
<dbReference type="InterPro" id="IPR036047">
    <property type="entry name" value="F-box-like_dom_sf"/>
</dbReference>
<feature type="transmembrane region" description="Helical" evidence="1">
    <location>
        <begin position="214"/>
        <end position="234"/>
    </location>
</feature>
<name>A0A1Y2DAK1_9PEZI</name>
<dbReference type="OrthoDB" id="4759647at2759"/>
<dbReference type="RefSeq" id="XP_040710019.1">
    <property type="nucleotide sequence ID" value="XM_040853432.1"/>
</dbReference>